<dbReference type="InterPro" id="IPR019316">
    <property type="entry name" value="G8_domain"/>
</dbReference>
<dbReference type="STRING" id="983.SAMN05443543_102564"/>
<reference evidence="4 5" key="1">
    <citation type="submission" date="2019-06" db="EMBL/GenBank/DDBJ databases">
        <title>Whole genome shotgun sequence of Flavobacterium flevense NBRC 14960.</title>
        <authorList>
            <person name="Hosoyama A."/>
            <person name="Uohara A."/>
            <person name="Ohji S."/>
            <person name="Ichikawa N."/>
        </authorList>
    </citation>
    <scope>NUCLEOTIDE SEQUENCE [LARGE SCALE GENOMIC DNA]</scope>
    <source>
        <strain evidence="4 5">NBRC 14960</strain>
    </source>
</reference>
<evidence type="ECO:0000259" key="3">
    <source>
        <dbReference type="PROSITE" id="PS51484"/>
    </source>
</evidence>
<dbReference type="EMBL" id="BJNP01000003">
    <property type="protein sequence ID" value="GEC70935.1"/>
    <property type="molecule type" value="Genomic_DNA"/>
</dbReference>
<name>A0A4Y4ARW6_9FLAO</name>
<dbReference type="Gene3D" id="2.60.40.10">
    <property type="entry name" value="Immunoglobulins"/>
    <property type="match status" value="3"/>
</dbReference>
<evidence type="ECO:0008006" key="6">
    <source>
        <dbReference type="Google" id="ProtNLM"/>
    </source>
</evidence>
<keyword evidence="1" id="KW-0677">Repeat</keyword>
<dbReference type="Proteomes" id="UP000316775">
    <property type="component" value="Unassembled WGS sequence"/>
</dbReference>
<dbReference type="InterPro" id="IPR050964">
    <property type="entry name" value="Striated_Muscle_Regulatory"/>
</dbReference>
<dbReference type="CDD" id="cd00063">
    <property type="entry name" value="FN3"/>
    <property type="match status" value="2"/>
</dbReference>
<dbReference type="PROSITE" id="PS51484">
    <property type="entry name" value="G8"/>
    <property type="match status" value="1"/>
</dbReference>
<sequence length="1513" mass="158490">MVFAATKTYTGANNGNWSTASNWSPSGVPNGTDDVIIPSGKIVVLDVLSVAANSITVSGVIEIPADSNISINSLLIVVSSPSGSIFFNKKSIITLPQNVALYLQNGSKSLDTSDNGVCSNNTEIHVGTTNYAVCTGGGALYSFDQVESAGGINVVTAGVIGVAQNICGGTAPNTLTSATAATGSGTITYQWQATDSTGSYVTITSAISENYLPPVLNATTSYRRRTVSVINGQTFYSQYTSSVTITITSTTAAPTGTASQSFCASNNPTVANLTATGTGIKWYAASSGGAALATNTVLTNGTHYYASQTLNGCESASRLDVTVTVNALPTLSGASQASPVCAGSGATVNLTGMLPNSTSTISYTINGSTQAPITGVVANASGIASFTSAILTIVNNNQYLQITGVTTTGVTPSCTSNIYVGFNLQVTSSSTPTNIRGDNESCNGYIARWDGSATNFYIDVATTSTFDSGTIVPSYDNANLGNVGSVNLTGLLPNTTYYFRVRASGSCGFSGYSSVGSFTTLSIATPTNVRSDNVNWCTSTIRWDGSATKFFIDVATSNTFSAGTMLSAYNNLDVGNVNSLILSGLLPNTMYYFRVRRMETCGLSGNSAVSNFTTMAISSPTANAGYASCNDWVAQWNGVYDTSGNEADGYYLDVAIDNGFTNYVSGYQDLYVGKTNAYTITGLARGGVYYFRIRANTSCGVGSNSNVVTFTEIGNWSSNPGTITGGANSICVGSTATFIKDENTWPSTGTWSVFNQTGSASITQSGVVTGVSVGTVKVVFTTYNGGCGTSTSRDLTVTPGSVVGTASSSPNLCIGETMIDVTHTTTGATGIGMATDLPAGVYASWSSNTITISGTPTASGTFNYSIPLTGGCSGINATGTIIVTSLPTPTAETPTNPSCKVPTGSVILNNLPSSGTIVQTGERNDSIEILGGGSQTITGLHPGTYYFAVTNGSCTSATVTVVILEPETNTWSSSGWSDGTPTINQRLVFGTDYTNANDVDLLGCSCQVTGSAVVTIKSGRTLKIENGVEVQPNATLIFENNASLVQINDAAVNSGNINYKRHTAPVKRYDFTYWASPVAGQTMKALSPGTLGDKYYSYNPTSGWKIEYNGALTMEAGKGYIIRAPQTFSITVPAIDTNPVFVGVPNNGLVSFSIAANQTHLLGNPYPSAIDADKFIAANSTSLEGTLYFWTHNTSPSKDIAGDAIYNYTTNDYITYNKTGGVNVATGKIAAGQGFFAPASAAGGTIVFNNAMRYTEGQPNYDNSNFLKINSTSKTVTTTTATEKNRVWLNLTNSEGAFKQTLLGYITGATNGYDAGYDGMSYDGNQFVDFYSVNNAVNLSIQGRALPFVKQDSVVLGYKSTIKGEFKISIDRTDGALATQNIFLEDKDLKVLHDLKQGAYTFNTEKGIFNNRFVLRYVDKNAVEPVVETPVVETPVIDSSVTVSVKQDQITVSSSEDLISKIIIYDIAGKIIYQKEDVSANDFMIQNLLSSKQVLLVTLVLENGKTTSTKIVY</sequence>
<dbReference type="InterPro" id="IPR013783">
    <property type="entry name" value="Ig-like_fold"/>
</dbReference>
<keyword evidence="5" id="KW-1185">Reference proteome</keyword>
<dbReference type="Pfam" id="PF19081">
    <property type="entry name" value="Ig_7"/>
    <property type="match status" value="1"/>
</dbReference>
<evidence type="ECO:0000256" key="1">
    <source>
        <dbReference type="ARBA" id="ARBA00022737"/>
    </source>
</evidence>
<dbReference type="GO" id="GO:0003993">
    <property type="term" value="F:acid phosphatase activity"/>
    <property type="evidence" value="ECO:0007669"/>
    <property type="project" value="InterPro"/>
</dbReference>
<feature type="domain" description="Fibronectin type-III" evidence="2">
    <location>
        <begin position="525"/>
        <end position="617"/>
    </location>
</feature>
<protein>
    <recommendedName>
        <fullName evidence="6">Fibronectin type-III domain-containing protein</fullName>
    </recommendedName>
</protein>
<feature type="domain" description="Fibronectin type-III" evidence="2">
    <location>
        <begin position="431"/>
        <end position="523"/>
    </location>
</feature>
<accession>A0A4Y4ARW6</accession>
<organism evidence="4 5">
    <name type="scientific">Flavobacterium flevense</name>
    <dbReference type="NCBI Taxonomy" id="983"/>
    <lineage>
        <taxon>Bacteria</taxon>
        <taxon>Pseudomonadati</taxon>
        <taxon>Bacteroidota</taxon>
        <taxon>Flavobacteriia</taxon>
        <taxon>Flavobacteriales</taxon>
        <taxon>Flavobacteriaceae</taxon>
        <taxon>Flavobacterium</taxon>
    </lineage>
</organism>
<dbReference type="PANTHER" id="PTHR13817:SF73">
    <property type="entry name" value="FIBRONECTIN TYPE-III DOMAIN-CONTAINING PROTEIN"/>
    <property type="match status" value="1"/>
</dbReference>
<dbReference type="GO" id="GO:0046872">
    <property type="term" value="F:metal ion binding"/>
    <property type="evidence" value="ECO:0007669"/>
    <property type="project" value="InterPro"/>
</dbReference>
<dbReference type="InterPro" id="IPR044023">
    <property type="entry name" value="Ig_7"/>
</dbReference>
<dbReference type="InterPro" id="IPR015914">
    <property type="entry name" value="PAPs_N"/>
</dbReference>
<dbReference type="InterPro" id="IPR036116">
    <property type="entry name" value="FN3_sf"/>
</dbReference>
<dbReference type="NCBIfam" id="NF033708">
    <property type="entry name" value="T9SS_Cterm_ChiA"/>
    <property type="match status" value="1"/>
</dbReference>
<dbReference type="PROSITE" id="PS50853">
    <property type="entry name" value="FN3"/>
    <property type="match status" value="2"/>
</dbReference>
<dbReference type="PANTHER" id="PTHR13817">
    <property type="entry name" value="TITIN"/>
    <property type="match status" value="1"/>
</dbReference>
<feature type="domain" description="G8" evidence="3">
    <location>
        <begin position="21"/>
        <end position="163"/>
    </location>
</feature>
<evidence type="ECO:0000313" key="5">
    <source>
        <dbReference type="Proteomes" id="UP000316775"/>
    </source>
</evidence>
<dbReference type="Pfam" id="PF16656">
    <property type="entry name" value="Pur_ac_phosph_N"/>
    <property type="match status" value="1"/>
</dbReference>
<comment type="caution">
    <text evidence="4">The sequence shown here is derived from an EMBL/GenBank/DDBJ whole genome shotgun (WGS) entry which is preliminary data.</text>
</comment>
<dbReference type="SMART" id="SM00060">
    <property type="entry name" value="FN3"/>
    <property type="match status" value="3"/>
</dbReference>
<dbReference type="Pfam" id="PF10162">
    <property type="entry name" value="G8"/>
    <property type="match status" value="1"/>
</dbReference>
<gene>
    <name evidence="4" type="ORF">FFL01_04740</name>
</gene>
<dbReference type="InterPro" id="IPR003961">
    <property type="entry name" value="FN3_dom"/>
</dbReference>
<evidence type="ECO:0000259" key="2">
    <source>
        <dbReference type="PROSITE" id="PS50853"/>
    </source>
</evidence>
<evidence type="ECO:0000313" key="4">
    <source>
        <dbReference type="EMBL" id="GEC70935.1"/>
    </source>
</evidence>
<proteinExistence type="predicted"/>
<dbReference type="SUPFAM" id="SSF49265">
    <property type="entry name" value="Fibronectin type III"/>
    <property type="match status" value="2"/>
</dbReference>